<accession>A0A7S1ZZ50</accession>
<gene>
    <name evidence="1" type="ORF">DBRI1063_LOCUS22798</name>
</gene>
<evidence type="ECO:0000313" key="1">
    <source>
        <dbReference type="EMBL" id="CAD9353089.1"/>
    </source>
</evidence>
<dbReference type="EMBL" id="HBGN01035472">
    <property type="protein sequence ID" value="CAD9353089.1"/>
    <property type="molecule type" value="Transcribed_RNA"/>
</dbReference>
<name>A0A7S1ZZ50_9STRA</name>
<proteinExistence type="predicted"/>
<reference evidence="1" key="1">
    <citation type="submission" date="2021-01" db="EMBL/GenBank/DDBJ databases">
        <authorList>
            <person name="Corre E."/>
            <person name="Pelletier E."/>
            <person name="Niang G."/>
            <person name="Scheremetjew M."/>
            <person name="Finn R."/>
            <person name="Kale V."/>
            <person name="Holt S."/>
            <person name="Cochrane G."/>
            <person name="Meng A."/>
            <person name="Brown T."/>
            <person name="Cohen L."/>
        </authorList>
    </citation>
    <scope>NUCLEOTIDE SEQUENCE</scope>
    <source>
        <strain evidence="1">Pop2</strain>
    </source>
</reference>
<dbReference type="AlphaFoldDB" id="A0A7S1ZZ50"/>
<organism evidence="1">
    <name type="scientific">Ditylum brightwellii</name>
    <dbReference type="NCBI Taxonomy" id="49249"/>
    <lineage>
        <taxon>Eukaryota</taxon>
        <taxon>Sar</taxon>
        <taxon>Stramenopiles</taxon>
        <taxon>Ochrophyta</taxon>
        <taxon>Bacillariophyta</taxon>
        <taxon>Mediophyceae</taxon>
        <taxon>Lithodesmiophycidae</taxon>
        <taxon>Lithodesmiales</taxon>
        <taxon>Lithodesmiaceae</taxon>
        <taxon>Ditylum</taxon>
    </lineage>
</organism>
<protein>
    <submittedName>
        <fullName evidence="1">Uncharacterized protein</fullName>
    </submittedName>
</protein>
<sequence>MSEETSEFNWLSSSLTIGTTAGKESLSSPSPVVSSTAENISASRTFIKEPEITPEAHRENTTFVQIHVEEHHHHLHTATKPPTAPQSQPPGYYNSYIHAPTTIPKSATTAVKPISSKALSALAKTPVVVEVPAKTNFPLLPSSSKMTNPETNITAPILTNNAVATAAIQLFPRRNIMQQHHLLI</sequence>